<dbReference type="AlphaFoldDB" id="A0A2K8N961"/>
<keyword evidence="2" id="KW-1185">Reference proteome</keyword>
<organism evidence="1 2">
    <name type="scientific">Kyrpidia spormannii</name>
    <dbReference type="NCBI Taxonomy" id="2055160"/>
    <lineage>
        <taxon>Bacteria</taxon>
        <taxon>Bacillati</taxon>
        <taxon>Bacillota</taxon>
        <taxon>Bacilli</taxon>
        <taxon>Bacillales</taxon>
        <taxon>Alicyclobacillaceae</taxon>
        <taxon>Kyrpidia</taxon>
    </lineage>
</organism>
<dbReference type="InterPro" id="IPR026483">
    <property type="entry name" value="Cas_Csx17"/>
</dbReference>
<reference evidence="2" key="1">
    <citation type="submission" date="2017-11" db="EMBL/GenBank/DDBJ databases">
        <title>Complete Genome Sequence of Kyrpidia sp. Strain EA-1, a thermophilic, hydrogen-oxidizing Bacterium, isolated from the Azores.</title>
        <authorList>
            <person name="Reiner J.E."/>
            <person name="Lapp C.J."/>
            <person name="Bunk B."/>
            <person name="Gescher J."/>
        </authorList>
    </citation>
    <scope>NUCLEOTIDE SEQUENCE [LARGE SCALE GENOMIC DNA]</scope>
    <source>
        <strain evidence="2">EA-1</strain>
    </source>
</reference>
<dbReference type="NCBIfam" id="TIGR04113">
    <property type="entry name" value="cas_csx17"/>
    <property type="match status" value="1"/>
</dbReference>
<accession>A0A2K8N961</accession>
<dbReference type="RefSeq" id="WP_100668635.1">
    <property type="nucleotide sequence ID" value="NZ_CP024955.1"/>
</dbReference>
<evidence type="ECO:0000313" key="2">
    <source>
        <dbReference type="Proteomes" id="UP000231932"/>
    </source>
</evidence>
<dbReference type="Proteomes" id="UP000231932">
    <property type="component" value="Chromosome"/>
</dbReference>
<protein>
    <submittedName>
        <fullName evidence="1">Type I-U CRISPR-associated protein Csx17</fullName>
    </submittedName>
</protein>
<dbReference type="EMBL" id="CP024955">
    <property type="protein sequence ID" value="ATY85881.1"/>
    <property type="molecule type" value="Genomic_DNA"/>
</dbReference>
<evidence type="ECO:0000313" key="1">
    <source>
        <dbReference type="EMBL" id="ATY85881.1"/>
    </source>
</evidence>
<name>A0A2K8N961_9BACL</name>
<sequence length="745" mass="82453">MIQFTGTAPRPLSHYLKAMGVLRLLVEQADPHARGWWEDETFCVETSLSSSDVEMFLLTQYRPTPLVTPWNGGSGFFGRDEALHAIETSETDRLSAYRTTIEEARRILQAFGLEKKPDNKDKRPLVQACRNRFPDEAIAWLDASVVLTTGDLGFPPLAGTGGNDGNLEFSNNFMQRILNVMSPVSGDPTPMAATWLRAALWGEPTSGLMKGAIGQFSPGEAGGPNARSGFSGNSLVNPWDFILMLEGALLFASAATKRLERQSASVVAAPFTVYPTAVGHGSTADSDNSRVARAEMWLPMWSQPVSLRELQYVFREGRAQLAGNRSRRVAKNGVDFARACATLAVDRGIDSFQRYSFLKRYGKAYLAVPLNRFVVQRRPYAELLSEADNWIELFSRVENTSHAFQSALRKIREAEFLYCQYGGSRRMQELLIALGRAEKLLSQVTSAREKVPPLTLRNPAWWEAADDGSWAFQAARGFVSTLPGTAGSIRSFLSPVEPDQPGRWSVESSPPRVVWKSTDLATNLAAVLRRRFLEAERAEVDRGDRRGIVRPESVDKPTAGLRPVPVWIVVRLLHETNSDRRIADLIWGLLPLSQSARPGGVFDRSVRREESKYAVPWVYILARLITAPEAQIQRIFPGVAPVPVPNQFLASLAAGDLDRAERMAEHRLRGSGFASPFFQKGVSPWLSRSSVADRRRMGTRIVAMLALPVADRDLRTLAHMAALATDVGAQEAVEHGPPFADEPTR</sequence>
<gene>
    <name evidence="1" type="primary">csx17</name>
    <name evidence="1" type="ORF">CVV65_13890</name>
</gene>
<dbReference type="OrthoDB" id="441343at2"/>
<dbReference type="KEGG" id="kyr:CVV65_13890"/>
<proteinExistence type="predicted"/>